<keyword evidence="3 7" id="KW-0808">Transferase</keyword>
<dbReference type="Proteomes" id="UP000094256">
    <property type="component" value="Chromosome"/>
</dbReference>
<evidence type="ECO:0000256" key="5">
    <source>
        <dbReference type="ARBA" id="ARBA00049880"/>
    </source>
</evidence>
<organism evidence="7 8">
    <name type="scientific">Sphingomonas panacis</name>
    <dbReference type="NCBI Taxonomy" id="1560345"/>
    <lineage>
        <taxon>Bacteria</taxon>
        <taxon>Pseudomonadati</taxon>
        <taxon>Pseudomonadota</taxon>
        <taxon>Alphaproteobacteria</taxon>
        <taxon>Sphingomonadales</taxon>
        <taxon>Sphingomonadaceae</taxon>
        <taxon>Sphingomonas</taxon>
    </lineage>
</organism>
<evidence type="ECO:0000259" key="6">
    <source>
        <dbReference type="PROSITE" id="PS51186"/>
    </source>
</evidence>
<sequence length="166" mass="18452">MSEGLRIETLRPGHAIAGFDCGKEALNRYLTRYAWQNQQAGASRTYVALDDEHVVGFYTLAVGHIAFDDAAERLKKGLARHPVPVMLLARLAVGIDRQGQRLGAGLLKDAMLRTLQAAEIAGIRAFVVHAKDDNARAFYERHDFLPSPTDPFHMFVLLKDVRALID</sequence>
<feature type="domain" description="N-acetyltransferase" evidence="6">
    <location>
        <begin position="5"/>
        <end position="162"/>
    </location>
</feature>
<evidence type="ECO:0000256" key="4">
    <source>
        <dbReference type="ARBA" id="ARBA00023315"/>
    </source>
</evidence>
<keyword evidence="8" id="KW-1185">Reference proteome</keyword>
<dbReference type="STRING" id="1560345.AWL63_11315"/>
<name>A0A1B3ZAL1_9SPHN</name>
<evidence type="ECO:0000313" key="7">
    <source>
        <dbReference type="EMBL" id="AOH84467.1"/>
    </source>
</evidence>
<dbReference type="Pfam" id="PF13508">
    <property type="entry name" value="Acetyltransf_7"/>
    <property type="match status" value="1"/>
</dbReference>
<reference evidence="7 8" key="1">
    <citation type="submission" date="2016-01" db="EMBL/GenBank/DDBJ databases">
        <title>Complete genome and mega plasmid sequence of Sphingomonas panacis DCY99 elicits systemic resistance in rice to Xanthomonas oryzae.</title>
        <authorList>
            <person name="Kim Y.J."/>
            <person name="Yang D.C."/>
            <person name="Sing P."/>
        </authorList>
    </citation>
    <scope>NUCLEOTIDE SEQUENCE [LARGE SCALE GENOMIC DNA]</scope>
    <source>
        <strain evidence="7 8">DCY99</strain>
    </source>
</reference>
<evidence type="ECO:0000256" key="3">
    <source>
        <dbReference type="ARBA" id="ARBA00022679"/>
    </source>
</evidence>
<proteinExistence type="predicted"/>
<keyword evidence="4" id="KW-0012">Acyltransferase</keyword>
<keyword evidence="1" id="KW-0678">Repressor</keyword>
<evidence type="ECO:0000313" key="8">
    <source>
        <dbReference type="Proteomes" id="UP000094256"/>
    </source>
</evidence>
<dbReference type="AlphaFoldDB" id="A0A1B3ZAL1"/>
<dbReference type="InterPro" id="IPR016181">
    <property type="entry name" value="Acyl_CoA_acyltransferase"/>
</dbReference>
<dbReference type="PANTHER" id="PTHR36449:SF1">
    <property type="entry name" value="ACETYLTRANSFERASE"/>
    <property type="match status" value="1"/>
</dbReference>
<gene>
    <name evidence="7" type="ORF">AWL63_11315</name>
</gene>
<dbReference type="KEGG" id="span:AWL63_11315"/>
<dbReference type="InterPro" id="IPR000182">
    <property type="entry name" value="GNAT_dom"/>
</dbReference>
<dbReference type="PANTHER" id="PTHR36449">
    <property type="entry name" value="ACETYLTRANSFERASE-RELATED"/>
    <property type="match status" value="1"/>
</dbReference>
<dbReference type="EMBL" id="CP014168">
    <property type="protein sequence ID" value="AOH84467.1"/>
    <property type="molecule type" value="Genomic_DNA"/>
</dbReference>
<comment type="catalytic activity">
    <reaction evidence="5">
        <text>glycyl-tRNA(Gly) + acetyl-CoA = N-acetylglycyl-tRNA(Gly) + CoA + H(+)</text>
        <dbReference type="Rhea" id="RHEA:81867"/>
        <dbReference type="Rhea" id="RHEA-COMP:9683"/>
        <dbReference type="Rhea" id="RHEA-COMP:19766"/>
        <dbReference type="ChEBI" id="CHEBI:15378"/>
        <dbReference type="ChEBI" id="CHEBI:57287"/>
        <dbReference type="ChEBI" id="CHEBI:57288"/>
        <dbReference type="ChEBI" id="CHEBI:78522"/>
        <dbReference type="ChEBI" id="CHEBI:232036"/>
    </reaction>
</comment>
<evidence type="ECO:0000256" key="2">
    <source>
        <dbReference type="ARBA" id="ARBA00022649"/>
    </source>
</evidence>
<accession>A0A1B3ZAL1</accession>
<dbReference type="SUPFAM" id="SSF55729">
    <property type="entry name" value="Acyl-CoA N-acyltransferases (Nat)"/>
    <property type="match status" value="1"/>
</dbReference>
<keyword evidence="2" id="KW-1277">Toxin-antitoxin system</keyword>
<dbReference type="PROSITE" id="PS51186">
    <property type="entry name" value="GNAT"/>
    <property type="match status" value="1"/>
</dbReference>
<dbReference type="Gene3D" id="3.40.630.30">
    <property type="match status" value="1"/>
</dbReference>
<protein>
    <submittedName>
        <fullName evidence="7">GCN5 family acetyltransferase</fullName>
    </submittedName>
</protein>
<dbReference type="GO" id="GO:0016747">
    <property type="term" value="F:acyltransferase activity, transferring groups other than amino-acyl groups"/>
    <property type="evidence" value="ECO:0007669"/>
    <property type="project" value="InterPro"/>
</dbReference>
<evidence type="ECO:0000256" key="1">
    <source>
        <dbReference type="ARBA" id="ARBA00022491"/>
    </source>
</evidence>